<keyword evidence="2" id="KW-0645">Protease</keyword>
<reference evidence="7" key="1">
    <citation type="journal article" date="2019" name="Curr. Biol.">
        <title>Genome Sequence of Striga asiatica Provides Insight into the Evolution of Plant Parasitism.</title>
        <authorList>
            <person name="Yoshida S."/>
            <person name="Kim S."/>
            <person name="Wafula E.K."/>
            <person name="Tanskanen J."/>
            <person name="Kim Y.M."/>
            <person name="Honaas L."/>
            <person name="Yang Z."/>
            <person name="Spallek T."/>
            <person name="Conn C.E."/>
            <person name="Ichihashi Y."/>
            <person name="Cheong K."/>
            <person name="Cui S."/>
            <person name="Der J.P."/>
            <person name="Gundlach H."/>
            <person name="Jiao Y."/>
            <person name="Hori C."/>
            <person name="Ishida J.K."/>
            <person name="Kasahara H."/>
            <person name="Kiba T."/>
            <person name="Kim M.S."/>
            <person name="Koo N."/>
            <person name="Laohavisit A."/>
            <person name="Lee Y.H."/>
            <person name="Lumba S."/>
            <person name="McCourt P."/>
            <person name="Mortimer J.C."/>
            <person name="Mutuku J.M."/>
            <person name="Nomura T."/>
            <person name="Sasaki-Sekimoto Y."/>
            <person name="Seto Y."/>
            <person name="Wang Y."/>
            <person name="Wakatake T."/>
            <person name="Sakakibara H."/>
            <person name="Demura T."/>
            <person name="Yamaguchi S."/>
            <person name="Yoneyama K."/>
            <person name="Manabe R.I."/>
            <person name="Nelson D.C."/>
            <person name="Schulman A.H."/>
            <person name="Timko M.P."/>
            <person name="dePamphilis C.W."/>
            <person name="Choi D."/>
            <person name="Shirasu K."/>
        </authorList>
    </citation>
    <scope>NUCLEOTIDE SEQUENCE [LARGE SCALE GENOMIC DNA]</scope>
    <source>
        <strain evidence="7">cv. UVA1</strain>
    </source>
</reference>
<dbReference type="Pfam" id="PF09331">
    <property type="entry name" value="DUF1985"/>
    <property type="match status" value="1"/>
</dbReference>
<feature type="region of interest" description="Disordered" evidence="4">
    <location>
        <begin position="605"/>
        <end position="627"/>
    </location>
</feature>
<dbReference type="SUPFAM" id="SSF54001">
    <property type="entry name" value="Cysteine proteinases"/>
    <property type="match status" value="1"/>
</dbReference>
<feature type="region of interest" description="Disordered" evidence="4">
    <location>
        <begin position="960"/>
        <end position="982"/>
    </location>
</feature>
<dbReference type="GO" id="GO:0008234">
    <property type="term" value="F:cysteine-type peptidase activity"/>
    <property type="evidence" value="ECO:0007669"/>
    <property type="project" value="InterPro"/>
</dbReference>
<dbReference type="PANTHER" id="PTHR48449:SF1">
    <property type="entry name" value="DUF1985 DOMAIN-CONTAINING PROTEIN"/>
    <property type="match status" value="1"/>
</dbReference>
<name>A0A5A7PWB0_STRAF</name>
<feature type="domain" description="Ubiquitin-like protease family profile" evidence="5">
    <location>
        <begin position="696"/>
        <end position="925"/>
    </location>
</feature>
<feature type="region of interest" description="Disordered" evidence="4">
    <location>
        <begin position="1"/>
        <end position="64"/>
    </location>
</feature>
<keyword evidence="3" id="KW-0378">Hydrolase</keyword>
<dbReference type="EMBL" id="BKCP01005294">
    <property type="protein sequence ID" value="GER37159.1"/>
    <property type="molecule type" value="Genomic_DNA"/>
</dbReference>
<feature type="region of interest" description="Disordered" evidence="4">
    <location>
        <begin position="455"/>
        <end position="499"/>
    </location>
</feature>
<comment type="caution">
    <text evidence="6">The sequence shown here is derived from an EMBL/GenBank/DDBJ whole genome shotgun (WGS) entry which is preliminary data.</text>
</comment>
<proteinExistence type="inferred from homology"/>
<dbReference type="GO" id="GO:0006508">
    <property type="term" value="P:proteolysis"/>
    <property type="evidence" value="ECO:0007669"/>
    <property type="project" value="UniProtKB-KW"/>
</dbReference>
<feature type="compositionally biased region" description="Basic and acidic residues" evidence="4">
    <location>
        <begin position="1"/>
        <end position="20"/>
    </location>
</feature>
<dbReference type="OrthoDB" id="1306375at2759"/>
<evidence type="ECO:0000256" key="1">
    <source>
        <dbReference type="ARBA" id="ARBA00005234"/>
    </source>
</evidence>
<protein>
    <recommendedName>
        <fullName evidence="5">Ubiquitin-like protease family profile domain-containing protein</fullName>
    </recommendedName>
</protein>
<dbReference type="InterPro" id="IPR015410">
    <property type="entry name" value="DUF1985"/>
</dbReference>
<gene>
    <name evidence="6" type="ORF">STAS_13551</name>
</gene>
<feature type="compositionally biased region" description="Basic and acidic residues" evidence="4">
    <location>
        <begin position="477"/>
        <end position="490"/>
    </location>
</feature>
<dbReference type="Gene3D" id="3.40.395.10">
    <property type="entry name" value="Adenoviral Proteinase, Chain A"/>
    <property type="match status" value="1"/>
</dbReference>
<evidence type="ECO:0000256" key="2">
    <source>
        <dbReference type="ARBA" id="ARBA00022670"/>
    </source>
</evidence>
<sequence>MSKRTKIEGKPFEIEDESRITRSQSRQKSQFQPPERKVVQKKLQFQKMEAPNRGKNSIPKAADGESNVGDDFVSELFIGSVSWERMKEWELLIPNPRTKHIKILNSNDNSKEDSTISQIKELLTEGQLEMFKKTVFGKFLDIPHCKIQTQLVNLILLREVHQRKSDEVWVNFGGKMLCFGIEEFALISGMPCIVSSEKLTFPTVTGGLYDTYFSRFRLSRQEIRSQFIYKVWKNDEDAVKFAKLHLLANFLLGAQDTLLLDRRYLDIIDSDECEEYAWGKEVFEFTVHYLKKTLPNRQKMHTKGDKEKSEYLFRCYGFILALQIWFYEICDTANGLICRRTVGEDVPRMLRWEVKETHNRSKLQRHFMNLPHDKKSSLNLNGFFKKRNEFLVDDDSSPNAPTHSQSGILNRLDELGRKQTEMANDLQALKKLFQDFSVTVLQRLDQFGGNLVAPSHDQFVSDGPNNDQGVANAGHPQSKEVDDPVGRDTDLENDPNLTDEAFNQNAMKGKTDEAINQNAMNGTSHDVAMNQCDGDDDIFSPMNTQFFAEIDKATEGITKSRSTGKGKEVAGYGLSLNERIGLISEPIIVSQPSFDAITKDLLPTQPSRDVNHTSVSEKGEVPVQTTNNEPNDVLGVAILAKPMKPPVLNPVIATSYKRNVIKNSSPFNVPFWTNIFEVDTEDFMRWLRMGTLQTYRKIREHEFRPLKPPFDFNVHHITDKNWFMTLVEPGSFLDDTHMDVLFYYLRKRRAYGSNNIVRYTTTDVLFHQRIKSLFDLYVSRGYDTGVCSLDNIVVDYIMGYKIICGESWFNVDHILFPIHIDLNGVGHWVLGRLSIGERRLVVYNSLRSEEFDKIVYDGVRCYSTLIPIFLGMVHFYSKRTDINSVGEAFDGKGVNDPLDVIMAENLPEQEQGDCGIFVASFAEYFITKFDLPTNYLPDTERMRYAYELYQHGRMKQKYSCESDDESPGTLDDIQRAKLASVS</sequence>
<feature type="compositionally biased region" description="Basic and acidic residues" evidence="4">
    <location>
        <begin position="609"/>
        <end position="620"/>
    </location>
</feature>
<dbReference type="Proteomes" id="UP000325081">
    <property type="component" value="Unassembled WGS sequence"/>
</dbReference>
<dbReference type="PROSITE" id="PS50600">
    <property type="entry name" value="ULP_PROTEASE"/>
    <property type="match status" value="1"/>
</dbReference>
<evidence type="ECO:0000313" key="7">
    <source>
        <dbReference type="Proteomes" id="UP000325081"/>
    </source>
</evidence>
<keyword evidence="7" id="KW-1185">Reference proteome</keyword>
<dbReference type="AlphaFoldDB" id="A0A5A7PWB0"/>
<feature type="compositionally biased region" description="Polar residues" evidence="4">
    <location>
        <begin position="21"/>
        <end position="32"/>
    </location>
</feature>
<accession>A0A5A7PWB0</accession>
<evidence type="ECO:0000256" key="4">
    <source>
        <dbReference type="SAM" id="MobiDB-lite"/>
    </source>
</evidence>
<comment type="similarity">
    <text evidence="1">Belongs to the peptidase C48 family.</text>
</comment>
<dbReference type="PANTHER" id="PTHR48449">
    <property type="entry name" value="DUF1985 DOMAIN-CONTAINING PROTEIN"/>
    <property type="match status" value="1"/>
</dbReference>
<evidence type="ECO:0000259" key="5">
    <source>
        <dbReference type="PROSITE" id="PS50600"/>
    </source>
</evidence>
<organism evidence="6 7">
    <name type="scientific">Striga asiatica</name>
    <name type="common">Asiatic witchweed</name>
    <name type="synonym">Buchnera asiatica</name>
    <dbReference type="NCBI Taxonomy" id="4170"/>
    <lineage>
        <taxon>Eukaryota</taxon>
        <taxon>Viridiplantae</taxon>
        <taxon>Streptophyta</taxon>
        <taxon>Embryophyta</taxon>
        <taxon>Tracheophyta</taxon>
        <taxon>Spermatophyta</taxon>
        <taxon>Magnoliopsida</taxon>
        <taxon>eudicotyledons</taxon>
        <taxon>Gunneridae</taxon>
        <taxon>Pentapetalae</taxon>
        <taxon>asterids</taxon>
        <taxon>lamiids</taxon>
        <taxon>Lamiales</taxon>
        <taxon>Orobanchaceae</taxon>
        <taxon>Buchnereae</taxon>
        <taxon>Striga</taxon>
    </lineage>
</organism>
<dbReference type="InterPro" id="IPR038765">
    <property type="entry name" value="Papain-like_cys_pep_sf"/>
</dbReference>
<evidence type="ECO:0000313" key="6">
    <source>
        <dbReference type="EMBL" id="GER37159.1"/>
    </source>
</evidence>
<dbReference type="Pfam" id="PF02902">
    <property type="entry name" value="Peptidase_C48"/>
    <property type="match status" value="1"/>
</dbReference>
<evidence type="ECO:0000256" key="3">
    <source>
        <dbReference type="ARBA" id="ARBA00022801"/>
    </source>
</evidence>
<dbReference type="InterPro" id="IPR003653">
    <property type="entry name" value="Peptidase_C48_C"/>
</dbReference>